<evidence type="ECO:0000256" key="6">
    <source>
        <dbReference type="ARBA" id="ARBA00022777"/>
    </source>
</evidence>
<dbReference type="EMBL" id="CATQJL010000305">
    <property type="protein sequence ID" value="CAJ0604425.1"/>
    <property type="molecule type" value="Genomic_DNA"/>
</dbReference>
<feature type="domain" description="Hexokinase N-terminal" evidence="15">
    <location>
        <begin position="38"/>
        <end position="235"/>
    </location>
</feature>
<dbReference type="InterPro" id="IPR022672">
    <property type="entry name" value="Hexokinase_N"/>
</dbReference>
<keyword evidence="18" id="KW-1185">Reference proteome</keyword>
<dbReference type="PRINTS" id="PR00475">
    <property type="entry name" value="HEXOKINASE"/>
</dbReference>
<keyword evidence="7 14" id="KW-0067">ATP-binding</keyword>
<comment type="function">
    <text evidence="13">Catalyzes the phosphorylation of various hexoses to hexose 6-phosphate.</text>
</comment>
<evidence type="ECO:0000256" key="10">
    <source>
        <dbReference type="ARBA" id="ARBA00047905"/>
    </source>
</evidence>
<dbReference type="GO" id="GO:0005536">
    <property type="term" value="F:D-glucose binding"/>
    <property type="evidence" value="ECO:0007669"/>
    <property type="project" value="InterPro"/>
</dbReference>
<dbReference type="SUPFAM" id="SSF53067">
    <property type="entry name" value="Actin-like ATPase domain"/>
    <property type="match status" value="2"/>
</dbReference>
<dbReference type="InterPro" id="IPR001312">
    <property type="entry name" value="Hexokinase"/>
</dbReference>
<dbReference type="FunFam" id="3.40.367.20:FF:000005">
    <property type="entry name" value="Phosphotransferase"/>
    <property type="match status" value="1"/>
</dbReference>
<dbReference type="PROSITE" id="PS51748">
    <property type="entry name" value="HEXOKINASE_2"/>
    <property type="match status" value="1"/>
</dbReference>
<evidence type="ECO:0000313" key="17">
    <source>
        <dbReference type="EMBL" id="CAJ0604425.1"/>
    </source>
</evidence>
<dbReference type="Gene3D" id="3.30.420.40">
    <property type="match status" value="1"/>
</dbReference>
<dbReference type="GO" id="GO:0008865">
    <property type="term" value="F:fructokinase activity"/>
    <property type="evidence" value="ECO:0007669"/>
    <property type="project" value="TreeGrafter"/>
</dbReference>
<dbReference type="EC" id="2.7.1.-" evidence="14"/>
<dbReference type="GO" id="GO:0001678">
    <property type="term" value="P:intracellular glucose homeostasis"/>
    <property type="evidence" value="ECO:0007669"/>
    <property type="project" value="InterPro"/>
</dbReference>
<evidence type="ECO:0000256" key="3">
    <source>
        <dbReference type="ARBA" id="ARBA00009225"/>
    </source>
</evidence>
<dbReference type="InterPro" id="IPR043129">
    <property type="entry name" value="ATPase_NBD"/>
</dbReference>
<comment type="pathway">
    <text evidence="1">Carbohydrate degradation; glycolysis; D-glyceraldehyde 3-phosphate and glycerone phosphate from D-glucose: step 1/4.</text>
</comment>
<dbReference type="CDD" id="cd24019">
    <property type="entry name" value="ASKHA_NBD_HK_meta"/>
    <property type="match status" value="1"/>
</dbReference>
<sequence length="496" mass="55406">MPAGVLGDVYGSMFKWLVSFTDTRMVAGFDSSVINEKVKKVCECLVVTNDQLQKVMALMHNAMEKGLQEEQPAGKYLKMLPSYVRAVPNGTEFGDFLALDLGGTNFRVLLIRLRGREAEMITKVYEIPVSVMRGSGAALFDHIAKCIEDFIKDQVQEQDRRKTFNLGFTFSFPCSIEGLTKGVLIHWSKGFTATGVEGKDVVALLKEACRKRSNVNVDVSAILNDTVGTLMACAFKENTCQMGVILGTGTNACYMEKLQNIPKMKGQWENDGYPDDVIINMEWGAFGDDGCLEFLQTKYDREIDQKSVNPGVHIFEKMISGMYMGELVRILLEELAREKLIFKGQVDAISKRECFPTKYVSDIETEMEDVAKAKHCAKTREILTEIGIKDITDEDCQSVAYACTMVSTRAAYLTAAGISQVLNRMNRPYKVTVGIDGSVYRFHPFFKRLLEEKINVLISKGVRYQLMLSKDGSGIGAAVVAAVATRMRKEKERKRA</sequence>
<dbReference type="FunFam" id="3.30.420.40:FF:000095">
    <property type="entry name" value="Phosphotransferase"/>
    <property type="match status" value="1"/>
</dbReference>
<feature type="domain" description="Hexokinase C-terminal" evidence="16">
    <location>
        <begin position="241"/>
        <end position="483"/>
    </location>
</feature>
<dbReference type="GO" id="GO:0005524">
    <property type="term" value="F:ATP binding"/>
    <property type="evidence" value="ECO:0007669"/>
    <property type="project" value="UniProtKB-UniRule"/>
</dbReference>
<comment type="catalytic activity">
    <reaction evidence="11">
        <text>D-glucose + ATP = D-glucose 6-phosphate + ADP + H(+)</text>
        <dbReference type="Rhea" id="RHEA:17825"/>
        <dbReference type="ChEBI" id="CHEBI:4167"/>
        <dbReference type="ChEBI" id="CHEBI:15378"/>
        <dbReference type="ChEBI" id="CHEBI:30616"/>
        <dbReference type="ChEBI" id="CHEBI:61548"/>
        <dbReference type="ChEBI" id="CHEBI:456216"/>
        <dbReference type="EC" id="2.7.1.1"/>
    </reaction>
    <physiologicalReaction direction="left-to-right" evidence="11">
        <dbReference type="Rhea" id="RHEA:17826"/>
    </physiologicalReaction>
</comment>
<comment type="catalytic activity">
    <reaction evidence="10">
        <text>D-fructose + ATP = D-fructose 6-phosphate + ADP + H(+)</text>
        <dbReference type="Rhea" id="RHEA:16125"/>
        <dbReference type="ChEBI" id="CHEBI:15378"/>
        <dbReference type="ChEBI" id="CHEBI:30616"/>
        <dbReference type="ChEBI" id="CHEBI:37721"/>
        <dbReference type="ChEBI" id="CHEBI:61527"/>
        <dbReference type="ChEBI" id="CHEBI:456216"/>
        <dbReference type="EC" id="2.7.1.1"/>
    </reaction>
    <physiologicalReaction direction="left-to-right" evidence="10">
        <dbReference type="Rhea" id="RHEA:16126"/>
    </physiologicalReaction>
</comment>
<name>A0AA36H629_CYLNA</name>
<gene>
    <name evidence="17" type="ORF">CYNAS_LOCUS16408</name>
</gene>
<evidence type="ECO:0000259" key="15">
    <source>
        <dbReference type="Pfam" id="PF00349"/>
    </source>
</evidence>
<keyword evidence="8 14" id="KW-0324">Glycolysis</keyword>
<evidence type="ECO:0000313" key="18">
    <source>
        <dbReference type="Proteomes" id="UP001176961"/>
    </source>
</evidence>
<dbReference type="PANTHER" id="PTHR19443:SF16">
    <property type="entry name" value="HEXOKINASE TYPE 1-RELATED"/>
    <property type="match status" value="1"/>
</dbReference>
<evidence type="ECO:0000256" key="12">
    <source>
        <dbReference type="ARBA" id="ARBA00050361"/>
    </source>
</evidence>
<accession>A0AA36H629</accession>
<protein>
    <recommendedName>
        <fullName evidence="14">Phosphotransferase</fullName>
        <ecNumber evidence="14">2.7.1.-</ecNumber>
    </recommendedName>
</protein>
<keyword evidence="5 14" id="KW-0547">Nucleotide-binding</keyword>
<evidence type="ECO:0000256" key="13">
    <source>
        <dbReference type="ARBA" id="ARBA00059457"/>
    </source>
</evidence>
<keyword evidence="4 14" id="KW-0808">Transferase</keyword>
<evidence type="ECO:0000256" key="2">
    <source>
        <dbReference type="ARBA" id="ARBA00005028"/>
    </source>
</evidence>
<dbReference type="GO" id="GO:0006096">
    <property type="term" value="P:glycolytic process"/>
    <property type="evidence" value="ECO:0007669"/>
    <property type="project" value="UniProtKB-KW"/>
</dbReference>
<dbReference type="Pfam" id="PF03727">
    <property type="entry name" value="Hexokinase_2"/>
    <property type="match status" value="1"/>
</dbReference>
<evidence type="ECO:0000256" key="11">
    <source>
        <dbReference type="ARBA" id="ARBA00048160"/>
    </source>
</evidence>
<evidence type="ECO:0000256" key="4">
    <source>
        <dbReference type="ARBA" id="ARBA00022679"/>
    </source>
</evidence>
<comment type="catalytic activity">
    <reaction evidence="9">
        <text>a D-hexose + ATP = a D-hexose 6-phosphate + ADP + H(+)</text>
        <dbReference type="Rhea" id="RHEA:22740"/>
        <dbReference type="ChEBI" id="CHEBI:4194"/>
        <dbReference type="ChEBI" id="CHEBI:15378"/>
        <dbReference type="ChEBI" id="CHEBI:30616"/>
        <dbReference type="ChEBI" id="CHEBI:229467"/>
        <dbReference type="ChEBI" id="CHEBI:456216"/>
        <dbReference type="EC" id="2.7.1.1"/>
    </reaction>
    <physiologicalReaction direction="left-to-right" evidence="9">
        <dbReference type="Rhea" id="RHEA:22741"/>
    </physiologicalReaction>
</comment>
<dbReference type="GO" id="GO:0004340">
    <property type="term" value="F:glucokinase activity"/>
    <property type="evidence" value="ECO:0007669"/>
    <property type="project" value="TreeGrafter"/>
</dbReference>
<comment type="caution">
    <text evidence="17">The sequence shown here is derived from an EMBL/GenBank/DDBJ whole genome shotgun (WGS) entry which is preliminary data.</text>
</comment>
<evidence type="ECO:0000256" key="1">
    <source>
        <dbReference type="ARBA" id="ARBA00004888"/>
    </source>
</evidence>
<evidence type="ECO:0000259" key="16">
    <source>
        <dbReference type="Pfam" id="PF03727"/>
    </source>
</evidence>
<comment type="pathway">
    <text evidence="2">Carbohydrate metabolism; hexose metabolism.</text>
</comment>
<dbReference type="GO" id="GO:0005739">
    <property type="term" value="C:mitochondrion"/>
    <property type="evidence" value="ECO:0007669"/>
    <property type="project" value="TreeGrafter"/>
</dbReference>
<dbReference type="PANTHER" id="PTHR19443">
    <property type="entry name" value="HEXOKINASE"/>
    <property type="match status" value="1"/>
</dbReference>
<reference evidence="17" key="1">
    <citation type="submission" date="2023-07" db="EMBL/GenBank/DDBJ databases">
        <authorList>
            <consortium name="CYATHOMIX"/>
        </authorList>
    </citation>
    <scope>NUCLEOTIDE SEQUENCE</scope>
    <source>
        <strain evidence="17">N/A</strain>
    </source>
</reference>
<proteinExistence type="inferred from homology"/>
<evidence type="ECO:0000256" key="9">
    <source>
        <dbReference type="ARBA" id="ARBA00044613"/>
    </source>
</evidence>
<dbReference type="Proteomes" id="UP001176961">
    <property type="component" value="Unassembled WGS sequence"/>
</dbReference>
<comment type="similarity">
    <text evidence="3 14">Belongs to the hexokinase family.</text>
</comment>
<dbReference type="Gene3D" id="3.40.367.20">
    <property type="match status" value="1"/>
</dbReference>
<dbReference type="GO" id="GO:0005829">
    <property type="term" value="C:cytosol"/>
    <property type="evidence" value="ECO:0007669"/>
    <property type="project" value="TreeGrafter"/>
</dbReference>
<comment type="catalytic activity">
    <reaction evidence="12">
        <text>D-mannose + ATP = D-mannose 6-phosphate + ADP + H(+)</text>
        <dbReference type="Rhea" id="RHEA:11028"/>
        <dbReference type="ChEBI" id="CHEBI:4208"/>
        <dbReference type="ChEBI" id="CHEBI:15378"/>
        <dbReference type="ChEBI" id="CHEBI:30616"/>
        <dbReference type="ChEBI" id="CHEBI:58735"/>
        <dbReference type="ChEBI" id="CHEBI:456216"/>
        <dbReference type="EC" id="2.7.1.1"/>
    </reaction>
    <physiologicalReaction direction="left-to-right" evidence="12">
        <dbReference type="Rhea" id="RHEA:11029"/>
    </physiologicalReaction>
</comment>
<dbReference type="AlphaFoldDB" id="A0AA36H629"/>
<keyword evidence="6 14" id="KW-0418">Kinase</keyword>
<evidence type="ECO:0000256" key="7">
    <source>
        <dbReference type="ARBA" id="ARBA00022840"/>
    </source>
</evidence>
<evidence type="ECO:0000256" key="8">
    <source>
        <dbReference type="ARBA" id="ARBA00023152"/>
    </source>
</evidence>
<organism evidence="17 18">
    <name type="scientific">Cylicocyclus nassatus</name>
    <name type="common">Nematode worm</name>
    <dbReference type="NCBI Taxonomy" id="53992"/>
    <lineage>
        <taxon>Eukaryota</taxon>
        <taxon>Metazoa</taxon>
        <taxon>Ecdysozoa</taxon>
        <taxon>Nematoda</taxon>
        <taxon>Chromadorea</taxon>
        <taxon>Rhabditida</taxon>
        <taxon>Rhabditina</taxon>
        <taxon>Rhabditomorpha</taxon>
        <taxon>Strongyloidea</taxon>
        <taxon>Strongylidae</taxon>
        <taxon>Cylicocyclus</taxon>
    </lineage>
</organism>
<dbReference type="InterPro" id="IPR022673">
    <property type="entry name" value="Hexokinase_C"/>
</dbReference>
<evidence type="ECO:0000256" key="14">
    <source>
        <dbReference type="RuleBase" id="RU362007"/>
    </source>
</evidence>
<dbReference type="Pfam" id="PF00349">
    <property type="entry name" value="Hexokinase_1"/>
    <property type="match status" value="1"/>
</dbReference>
<dbReference type="GO" id="GO:0006006">
    <property type="term" value="P:glucose metabolic process"/>
    <property type="evidence" value="ECO:0007669"/>
    <property type="project" value="TreeGrafter"/>
</dbReference>
<evidence type="ECO:0000256" key="5">
    <source>
        <dbReference type="ARBA" id="ARBA00022741"/>
    </source>
</evidence>